<evidence type="ECO:0008006" key="4">
    <source>
        <dbReference type="Google" id="ProtNLM"/>
    </source>
</evidence>
<gene>
    <name evidence="2" type="ORF">ELQ92_10860</name>
</gene>
<feature type="region of interest" description="Disordered" evidence="1">
    <location>
        <begin position="1"/>
        <end position="128"/>
    </location>
</feature>
<reference evidence="2 3" key="1">
    <citation type="submission" date="2018-12" db="EMBL/GenBank/DDBJ databases">
        <authorList>
            <person name="Li F."/>
        </authorList>
    </citation>
    <scope>NUCLEOTIDE SEQUENCE [LARGE SCALE GENOMIC DNA]</scope>
    <source>
        <strain evidence="2 3">8H24J-4-2</strain>
    </source>
</reference>
<feature type="compositionally biased region" description="Low complexity" evidence="1">
    <location>
        <begin position="219"/>
        <end position="255"/>
    </location>
</feature>
<evidence type="ECO:0000313" key="2">
    <source>
        <dbReference type="EMBL" id="RWZ61478.1"/>
    </source>
</evidence>
<accession>A0A3S4C2J6</accession>
<name>A0A3S4C2J6_9MICO</name>
<keyword evidence="3" id="KW-1185">Reference proteome</keyword>
<feature type="region of interest" description="Disordered" evidence="1">
    <location>
        <begin position="213"/>
        <end position="282"/>
    </location>
</feature>
<dbReference type="RefSeq" id="WP_128498967.1">
    <property type="nucleotide sequence ID" value="NZ_RZNC01000003.1"/>
</dbReference>
<comment type="caution">
    <text evidence="2">The sequence shown here is derived from an EMBL/GenBank/DDBJ whole genome shotgun (WGS) entry which is preliminary data.</text>
</comment>
<dbReference type="EMBL" id="RZNC01000003">
    <property type="protein sequence ID" value="RWZ61478.1"/>
    <property type="molecule type" value="Genomic_DNA"/>
</dbReference>
<evidence type="ECO:0000313" key="3">
    <source>
        <dbReference type="Proteomes" id="UP000288603"/>
    </source>
</evidence>
<proteinExistence type="predicted"/>
<evidence type="ECO:0000256" key="1">
    <source>
        <dbReference type="SAM" id="MobiDB-lite"/>
    </source>
</evidence>
<dbReference type="AlphaFoldDB" id="A0A3S4C2J6"/>
<dbReference type="OrthoDB" id="4578793at2"/>
<feature type="compositionally biased region" description="Polar residues" evidence="1">
    <location>
        <begin position="62"/>
        <end position="87"/>
    </location>
</feature>
<organism evidence="2 3">
    <name type="scientific">Labedella populi</name>
    <dbReference type="NCBI Taxonomy" id="2498850"/>
    <lineage>
        <taxon>Bacteria</taxon>
        <taxon>Bacillati</taxon>
        <taxon>Actinomycetota</taxon>
        <taxon>Actinomycetes</taxon>
        <taxon>Micrococcales</taxon>
        <taxon>Microbacteriaceae</taxon>
        <taxon>Labedella</taxon>
    </lineage>
</organism>
<protein>
    <recommendedName>
        <fullName evidence="4">DUF3618 domain-containing protein</fullName>
    </recommendedName>
</protein>
<feature type="compositionally biased region" description="Polar residues" evidence="1">
    <location>
        <begin position="113"/>
        <end position="126"/>
    </location>
</feature>
<sequence length="282" mass="27439">MTDNYPSEPYPVGGAGTTGVPSTPVPPVVGAAPVGAGETPSTGHDSSSSGGTADAAKEQAKNVGSTAADSAKNVGSTAADSAKNVASTAKEEAGHVASTAKRQAKDLVHETRSQLTEQAGAQQQKVATGLHSLSDELRGMADSSSEPGIAADLVSQAASRASGVATWLEDRDPGSLLEEVKNYARRKPGTFIAVAAVAGVLAGRLTRSLVSEAKDSAAEEAGTGSSTSGSATGADAATSTTHAAPTSYTPPSSTGAVGGAVSGAPVYGSPGTAAGNPSTGAY</sequence>
<dbReference type="Proteomes" id="UP000288603">
    <property type="component" value="Unassembled WGS sequence"/>
</dbReference>
<feature type="compositionally biased region" description="Low complexity" evidence="1">
    <location>
        <begin position="18"/>
        <end position="54"/>
    </location>
</feature>
<feature type="compositionally biased region" description="Basic and acidic residues" evidence="1">
    <location>
        <begin position="103"/>
        <end position="112"/>
    </location>
</feature>